<evidence type="ECO:0000259" key="2">
    <source>
        <dbReference type="Pfam" id="PF26514"/>
    </source>
</evidence>
<feature type="domain" description="DUF8173" evidence="2">
    <location>
        <begin position="181"/>
        <end position="327"/>
    </location>
</feature>
<accession>A0A285N1M9</accession>
<evidence type="ECO:0000313" key="4">
    <source>
        <dbReference type="Proteomes" id="UP000219453"/>
    </source>
</evidence>
<keyword evidence="1" id="KW-0472">Membrane</keyword>
<reference evidence="3 4" key="1">
    <citation type="submission" date="2017-09" db="EMBL/GenBank/DDBJ databases">
        <authorList>
            <person name="Ehlers B."/>
            <person name="Leendertz F.H."/>
        </authorList>
    </citation>
    <scope>NUCLEOTIDE SEQUENCE [LARGE SCALE GENOMIC DNA]</scope>
    <source>
        <strain evidence="3 4">DSM 27208</strain>
    </source>
</reference>
<protein>
    <submittedName>
        <fullName evidence="3">Protein CcmA, bactofilin family</fullName>
    </submittedName>
</protein>
<dbReference type="Pfam" id="PF26514">
    <property type="entry name" value="DUF8173"/>
    <property type="match status" value="1"/>
</dbReference>
<dbReference type="Pfam" id="PF04519">
    <property type="entry name" value="Bactofilin"/>
    <property type="match status" value="1"/>
</dbReference>
<feature type="transmembrane region" description="Helical" evidence="1">
    <location>
        <begin position="188"/>
        <end position="212"/>
    </location>
</feature>
<evidence type="ECO:0000256" key="1">
    <source>
        <dbReference type="SAM" id="Phobius"/>
    </source>
</evidence>
<dbReference type="InterPro" id="IPR058486">
    <property type="entry name" value="DUF8173"/>
</dbReference>
<evidence type="ECO:0000313" key="3">
    <source>
        <dbReference type="EMBL" id="SNZ02687.1"/>
    </source>
</evidence>
<keyword evidence="1" id="KW-0812">Transmembrane</keyword>
<feature type="transmembrane region" description="Helical" evidence="1">
    <location>
        <begin position="291"/>
        <end position="307"/>
    </location>
</feature>
<dbReference type="InterPro" id="IPR007607">
    <property type="entry name" value="BacA/B"/>
</dbReference>
<dbReference type="AlphaFoldDB" id="A0A285N1M9"/>
<dbReference type="RefSeq" id="WP_097007148.1">
    <property type="nucleotide sequence ID" value="NZ_OBEJ01000001.1"/>
</dbReference>
<dbReference type="EMBL" id="OBEJ01000001">
    <property type="protein sequence ID" value="SNZ02687.1"/>
    <property type="molecule type" value="Genomic_DNA"/>
</dbReference>
<keyword evidence="1" id="KW-1133">Transmembrane helix</keyword>
<proteinExistence type="predicted"/>
<dbReference type="OrthoDB" id="293642at2157"/>
<sequence>MNRTWAMLAVVLLVGLVAVPGTAAAQETRTGGTVVVEENETVDGLSVIGGTVVVDGTVDGDLSVIGGSVTVNGNVTGDVETMTGDLRIDGDVGGDVDAAGGNVRLGSNGQINGSLSTAAGGATINGVVREDAEVAAGSIYLGESALIGGDFTYAGELERSDGAEVSGEVAEDPSVAAGPIEYPTALQWVLALYALVINLLVGAILLLLAPGFARDVAGRASGSVLGSVGVGLVVLIGVPILIALLAITVIGLPLAIAGVLLFVLYVWIATVYGQFAVGAWLIGLVGARNRWLALLVGLLLVGIVSQVPYVGPVVSGIVALIGVGAIALALGDARRERAAHRRARE</sequence>
<feature type="transmembrane region" description="Helical" evidence="1">
    <location>
        <begin position="224"/>
        <end position="250"/>
    </location>
</feature>
<feature type="transmembrane region" description="Helical" evidence="1">
    <location>
        <begin position="313"/>
        <end position="331"/>
    </location>
</feature>
<gene>
    <name evidence="3" type="ORF">SAMN06269185_0084</name>
</gene>
<keyword evidence="4" id="KW-1185">Reference proteome</keyword>
<dbReference type="Proteomes" id="UP000219453">
    <property type="component" value="Unassembled WGS sequence"/>
</dbReference>
<name>A0A285N1M9_NATPI</name>
<organism evidence="3 4">
    <name type="scientific">Natronoarchaeum philippinense</name>
    <dbReference type="NCBI Taxonomy" id="558529"/>
    <lineage>
        <taxon>Archaea</taxon>
        <taxon>Methanobacteriati</taxon>
        <taxon>Methanobacteriota</taxon>
        <taxon>Stenosarchaea group</taxon>
        <taxon>Halobacteria</taxon>
        <taxon>Halobacteriales</taxon>
        <taxon>Natronoarchaeaceae</taxon>
    </lineage>
</organism>
<feature type="transmembrane region" description="Helical" evidence="1">
    <location>
        <begin position="256"/>
        <end position="284"/>
    </location>
</feature>